<dbReference type="SUPFAM" id="SSF63380">
    <property type="entry name" value="Riboflavin synthase domain-like"/>
    <property type="match status" value="1"/>
</dbReference>
<feature type="domain" description="FAD-binding FR-type" evidence="8">
    <location>
        <begin position="1"/>
        <end position="85"/>
    </location>
</feature>
<dbReference type="RefSeq" id="WP_354460886.1">
    <property type="nucleotide sequence ID" value="NZ_JBEWSZ010000001.1"/>
</dbReference>
<dbReference type="InterPro" id="IPR017927">
    <property type="entry name" value="FAD-bd_FR_type"/>
</dbReference>
<name>A0ABV2DFS3_9HYPH</name>
<keyword evidence="3" id="KW-0479">Metal-binding</keyword>
<dbReference type="InterPro" id="IPR001041">
    <property type="entry name" value="2Fe-2S_ferredoxin-type"/>
</dbReference>
<evidence type="ECO:0000256" key="2">
    <source>
        <dbReference type="ARBA" id="ARBA00022714"/>
    </source>
</evidence>
<feature type="domain" description="2Fe-2S ferredoxin-type" evidence="7">
    <location>
        <begin position="216"/>
        <end position="299"/>
    </location>
</feature>
<dbReference type="InterPro" id="IPR017938">
    <property type="entry name" value="Riboflavin_synthase-like_b-brl"/>
</dbReference>
<comment type="caution">
    <text evidence="9">The sequence shown here is derived from an EMBL/GenBank/DDBJ whole genome shotgun (WGS) entry which is preliminary data.</text>
</comment>
<dbReference type="InterPro" id="IPR050415">
    <property type="entry name" value="MRET"/>
</dbReference>
<evidence type="ECO:0000256" key="3">
    <source>
        <dbReference type="ARBA" id="ARBA00022723"/>
    </source>
</evidence>
<keyword evidence="10" id="KW-1185">Reference proteome</keyword>
<dbReference type="GO" id="GO:0016491">
    <property type="term" value="F:oxidoreductase activity"/>
    <property type="evidence" value="ECO:0007669"/>
    <property type="project" value="UniProtKB-KW"/>
</dbReference>
<accession>A0ABV2DFS3</accession>
<dbReference type="Pfam" id="PF00111">
    <property type="entry name" value="Fer2"/>
    <property type="match status" value="1"/>
</dbReference>
<dbReference type="PANTHER" id="PTHR47354:SF1">
    <property type="entry name" value="CARNITINE MONOOXYGENASE REDUCTASE SUBUNIT"/>
    <property type="match status" value="1"/>
</dbReference>
<dbReference type="InterPro" id="IPR006058">
    <property type="entry name" value="2Fe2S_fd_BS"/>
</dbReference>
<dbReference type="PRINTS" id="PR00409">
    <property type="entry name" value="PHDIOXRDTASE"/>
</dbReference>
<dbReference type="InterPro" id="IPR036010">
    <property type="entry name" value="2Fe-2S_ferredoxin-like_sf"/>
</dbReference>
<evidence type="ECO:0000259" key="8">
    <source>
        <dbReference type="PROSITE" id="PS51384"/>
    </source>
</evidence>
<dbReference type="InterPro" id="IPR039261">
    <property type="entry name" value="FNR_nucleotide-bd"/>
</dbReference>
<dbReference type="SUPFAM" id="SSF54292">
    <property type="entry name" value="2Fe-2S ferredoxin-like"/>
    <property type="match status" value="1"/>
</dbReference>
<dbReference type="PROSITE" id="PS51384">
    <property type="entry name" value="FAD_FR"/>
    <property type="match status" value="1"/>
</dbReference>
<dbReference type="EMBL" id="JBEWSZ010000001">
    <property type="protein sequence ID" value="MET2828912.1"/>
    <property type="molecule type" value="Genomic_DNA"/>
</dbReference>
<proteinExistence type="predicted"/>
<keyword evidence="5" id="KW-0408">Iron</keyword>
<evidence type="ECO:0000256" key="1">
    <source>
        <dbReference type="ARBA" id="ARBA00022630"/>
    </source>
</evidence>
<dbReference type="Gene3D" id="3.40.50.80">
    <property type="entry name" value="Nucleotide-binding domain of ferredoxin-NADP reductase (FNR) module"/>
    <property type="match status" value="1"/>
</dbReference>
<keyword evidence="4 9" id="KW-0560">Oxidoreductase</keyword>
<dbReference type="InterPro" id="IPR012675">
    <property type="entry name" value="Beta-grasp_dom_sf"/>
</dbReference>
<gene>
    <name evidence="9" type="ORF">ABVQ20_18190</name>
</gene>
<evidence type="ECO:0000256" key="4">
    <source>
        <dbReference type="ARBA" id="ARBA00023002"/>
    </source>
</evidence>
<evidence type="ECO:0000256" key="5">
    <source>
        <dbReference type="ARBA" id="ARBA00023004"/>
    </source>
</evidence>
<keyword evidence="1" id="KW-0285">Flavoprotein</keyword>
<dbReference type="Gene3D" id="3.10.20.30">
    <property type="match status" value="1"/>
</dbReference>
<sequence>MAFELAAADSSELPAFTAGSHIDLYLPGGMTRQYSLRNDPIERHRYCIGVLREAAGRGGSAYMHDRLKVGVTLETSQPRNAFELEEQAPFSVLLAGGIGITPILSMAHRLSALGRDFAFHYCARGMSRMAFRDEMLASAFTGKVHFHLDDGPAEQKLDLPALLSRRRPGAHLYACGPAGFLDAVIAAASNAWPPEAVHREYFANAGRILASKDRSFLVTLSSDGRSFEVAPGRSIVDVLGENGVEIQVSCEQGICGTCVTRVISGVPDHRDLVLTDKQHADRMTPCCSRALTDELVLDL</sequence>
<dbReference type="CDD" id="cd06185">
    <property type="entry name" value="PDR_like"/>
    <property type="match status" value="1"/>
</dbReference>
<reference evidence="9 10" key="1">
    <citation type="submission" date="2024-06" db="EMBL/GenBank/DDBJ databases">
        <authorList>
            <person name="Kim D.-U."/>
        </authorList>
    </citation>
    <scope>NUCLEOTIDE SEQUENCE [LARGE SCALE GENOMIC DNA]</scope>
    <source>
        <strain evidence="9 10">KACC15460</strain>
    </source>
</reference>
<dbReference type="Proteomes" id="UP001548832">
    <property type="component" value="Unassembled WGS sequence"/>
</dbReference>
<evidence type="ECO:0000259" key="7">
    <source>
        <dbReference type="PROSITE" id="PS51085"/>
    </source>
</evidence>
<evidence type="ECO:0000313" key="10">
    <source>
        <dbReference type="Proteomes" id="UP001548832"/>
    </source>
</evidence>
<evidence type="ECO:0000313" key="9">
    <source>
        <dbReference type="EMBL" id="MET2828912.1"/>
    </source>
</evidence>
<organism evidence="9 10">
    <name type="scientific">Mesorhizobium shangrilense</name>
    <dbReference type="NCBI Taxonomy" id="460060"/>
    <lineage>
        <taxon>Bacteria</taxon>
        <taxon>Pseudomonadati</taxon>
        <taxon>Pseudomonadota</taxon>
        <taxon>Alphaproteobacteria</taxon>
        <taxon>Hyphomicrobiales</taxon>
        <taxon>Phyllobacteriaceae</taxon>
        <taxon>Mesorhizobium</taxon>
    </lineage>
</organism>
<protein>
    <submittedName>
        <fullName evidence="9">PDR/VanB family oxidoreductase</fullName>
        <ecNumber evidence="9">1.-.-.-</ecNumber>
    </submittedName>
</protein>
<dbReference type="PROSITE" id="PS00197">
    <property type="entry name" value="2FE2S_FER_1"/>
    <property type="match status" value="1"/>
</dbReference>
<keyword evidence="6" id="KW-0411">Iron-sulfur</keyword>
<dbReference type="CDD" id="cd00207">
    <property type="entry name" value="fer2"/>
    <property type="match status" value="1"/>
</dbReference>
<dbReference type="EC" id="1.-.-.-" evidence="9"/>
<dbReference type="Gene3D" id="2.40.30.10">
    <property type="entry name" value="Translation factors"/>
    <property type="match status" value="1"/>
</dbReference>
<dbReference type="PANTHER" id="PTHR47354">
    <property type="entry name" value="NADH OXIDOREDUCTASE HCR"/>
    <property type="match status" value="1"/>
</dbReference>
<dbReference type="PROSITE" id="PS51085">
    <property type="entry name" value="2FE2S_FER_2"/>
    <property type="match status" value="1"/>
</dbReference>
<evidence type="ECO:0000256" key="6">
    <source>
        <dbReference type="ARBA" id="ARBA00023014"/>
    </source>
</evidence>
<dbReference type="SUPFAM" id="SSF52343">
    <property type="entry name" value="Ferredoxin reductase-like, C-terminal NADP-linked domain"/>
    <property type="match status" value="1"/>
</dbReference>
<keyword evidence="2" id="KW-0001">2Fe-2S</keyword>